<accession>A0A0A9EAD9</accession>
<dbReference type="AlphaFoldDB" id="A0A0A9EAD9"/>
<evidence type="ECO:0000256" key="1">
    <source>
        <dbReference type="SAM" id="Phobius"/>
    </source>
</evidence>
<evidence type="ECO:0000313" key="2">
    <source>
        <dbReference type="EMBL" id="JAD92952.1"/>
    </source>
</evidence>
<reference evidence="2" key="1">
    <citation type="submission" date="2014-09" db="EMBL/GenBank/DDBJ databases">
        <authorList>
            <person name="Magalhaes I.L.F."/>
            <person name="Oliveira U."/>
            <person name="Santos F.R."/>
            <person name="Vidigal T.H.D.A."/>
            <person name="Brescovit A.D."/>
            <person name="Santos A.J."/>
        </authorList>
    </citation>
    <scope>NUCLEOTIDE SEQUENCE</scope>
    <source>
        <tissue evidence="2">Shoot tissue taken approximately 20 cm above the soil surface</tissue>
    </source>
</reference>
<feature type="transmembrane region" description="Helical" evidence="1">
    <location>
        <begin position="6"/>
        <end position="35"/>
    </location>
</feature>
<keyword evidence="1" id="KW-0812">Transmembrane</keyword>
<dbReference type="EMBL" id="GBRH01204943">
    <property type="protein sequence ID" value="JAD92952.1"/>
    <property type="molecule type" value="Transcribed_RNA"/>
</dbReference>
<proteinExistence type="predicted"/>
<name>A0A0A9EAD9_ARUDO</name>
<sequence length="46" mass="5659">MNNVTTLLLFVHCIYNTFGVFRFIFMVDSNSWWLVKQKMSRMNRRI</sequence>
<reference evidence="2" key="2">
    <citation type="journal article" date="2015" name="Data Brief">
        <title>Shoot transcriptome of the giant reed, Arundo donax.</title>
        <authorList>
            <person name="Barrero R.A."/>
            <person name="Guerrero F.D."/>
            <person name="Moolhuijzen P."/>
            <person name="Goolsby J.A."/>
            <person name="Tidwell J."/>
            <person name="Bellgard S.E."/>
            <person name="Bellgard M.I."/>
        </authorList>
    </citation>
    <scope>NUCLEOTIDE SEQUENCE</scope>
    <source>
        <tissue evidence="2">Shoot tissue taken approximately 20 cm above the soil surface</tissue>
    </source>
</reference>
<protein>
    <submittedName>
        <fullName evidence="2">Uncharacterized protein</fullName>
    </submittedName>
</protein>
<organism evidence="2">
    <name type="scientific">Arundo donax</name>
    <name type="common">Giant reed</name>
    <name type="synonym">Donax arundinaceus</name>
    <dbReference type="NCBI Taxonomy" id="35708"/>
    <lineage>
        <taxon>Eukaryota</taxon>
        <taxon>Viridiplantae</taxon>
        <taxon>Streptophyta</taxon>
        <taxon>Embryophyta</taxon>
        <taxon>Tracheophyta</taxon>
        <taxon>Spermatophyta</taxon>
        <taxon>Magnoliopsida</taxon>
        <taxon>Liliopsida</taxon>
        <taxon>Poales</taxon>
        <taxon>Poaceae</taxon>
        <taxon>PACMAD clade</taxon>
        <taxon>Arundinoideae</taxon>
        <taxon>Arundineae</taxon>
        <taxon>Arundo</taxon>
    </lineage>
</organism>
<keyword evidence="1" id="KW-0472">Membrane</keyword>
<keyword evidence="1" id="KW-1133">Transmembrane helix</keyword>